<evidence type="ECO:0000256" key="1">
    <source>
        <dbReference type="SAM" id="Coils"/>
    </source>
</evidence>
<name>A0ABX5EFU0_9MICO</name>
<organism evidence="3 4">
    <name type="scientific">Isoptericola halotolerans</name>
    <dbReference type="NCBI Taxonomy" id="300560"/>
    <lineage>
        <taxon>Bacteria</taxon>
        <taxon>Bacillati</taxon>
        <taxon>Actinomycetota</taxon>
        <taxon>Actinomycetes</taxon>
        <taxon>Micrococcales</taxon>
        <taxon>Promicromonosporaceae</taxon>
        <taxon>Isoptericola</taxon>
    </lineage>
</organism>
<dbReference type="RefSeq" id="WP_106269036.1">
    <property type="nucleotide sequence ID" value="NZ_PVTX01000009.1"/>
</dbReference>
<keyword evidence="1" id="KW-0175">Coiled coil</keyword>
<evidence type="ECO:0000313" key="4">
    <source>
        <dbReference type="Proteomes" id="UP000239895"/>
    </source>
</evidence>
<proteinExistence type="predicted"/>
<reference evidence="3 4" key="1">
    <citation type="submission" date="2018-03" db="EMBL/GenBank/DDBJ databases">
        <title>Comparative analysis of microorganisms from saline springs in Andes Mountain Range, Colombia.</title>
        <authorList>
            <person name="Rubin E."/>
        </authorList>
    </citation>
    <scope>NUCLEOTIDE SEQUENCE [LARGE SCALE GENOMIC DNA]</scope>
    <source>
        <strain evidence="3 4">CG 23</strain>
    </source>
</reference>
<comment type="caution">
    <text evidence="3">The sequence shown here is derived from an EMBL/GenBank/DDBJ whole genome shotgun (WGS) entry which is preliminary data.</text>
</comment>
<evidence type="ECO:0000256" key="2">
    <source>
        <dbReference type="SAM" id="MobiDB-lite"/>
    </source>
</evidence>
<dbReference type="Proteomes" id="UP000239895">
    <property type="component" value="Unassembled WGS sequence"/>
</dbReference>
<accession>A0ABX5EFU0</accession>
<feature type="region of interest" description="Disordered" evidence="2">
    <location>
        <begin position="1"/>
        <end position="24"/>
    </location>
</feature>
<feature type="coiled-coil region" evidence="1">
    <location>
        <begin position="318"/>
        <end position="345"/>
    </location>
</feature>
<evidence type="ECO:0000313" key="3">
    <source>
        <dbReference type="EMBL" id="PRZ04940.1"/>
    </source>
</evidence>
<protein>
    <submittedName>
        <fullName evidence="3">Sulfotransferase family protein</fullName>
    </submittedName>
</protein>
<sequence>MSVRSAQVRGRVELSGARPQDATDAGSVWNSMVVPRCKVVFVNVSKNASTSLKWLTAELSGQDPAVFHSVMGLAPTRQQTIHRRASWVGVPKLTELDADARAEISPDNGWFVFGVIRDPRLRAWSAWQSKFLVGNPRHAWHKFRDAPWMPRVPRDDDDVVADFARFVEALGGPGGQALLGDSHFKPQTDLLNEDVVPYSHLYEVSELPLLLADLRTHLEAQGLPGTYALTRENETPLSVAGRVFGADVLEALNGVYARDIERFGHLWDFDKVLAKDPAWSPEAFRDIAGRVATGQRIADLALGADHLRAEVRELEAGRRADARQVARLEARVADLEAALQRRTLRGLPGAVAGRVRKTFSGT</sequence>
<dbReference type="Pfam" id="PF03567">
    <property type="entry name" value="Sulfotransfer_2"/>
    <property type="match status" value="1"/>
</dbReference>
<dbReference type="EMBL" id="PVTX01000009">
    <property type="protein sequence ID" value="PRZ04940.1"/>
    <property type="molecule type" value="Genomic_DNA"/>
</dbReference>
<dbReference type="InterPro" id="IPR005331">
    <property type="entry name" value="Sulfotransferase"/>
</dbReference>
<keyword evidence="4" id="KW-1185">Reference proteome</keyword>
<gene>
    <name evidence="3" type="ORF">BCL65_109180</name>
</gene>